<proteinExistence type="predicted"/>
<gene>
    <name evidence="2" type="ORF">METZ01_LOCUS32812</name>
</gene>
<feature type="region of interest" description="Disordered" evidence="1">
    <location>
        <begin position="62"/>
        <end position="90"/>
    </location>
</feature>
<accession>A0A381QM67</accession>
<organism evidence="2">
    <name type="scientific">marine metagenome</name>
    <dbReference type="NCBI Taxonomy" id="408172"/>
    <lineage>
        <taxon>unclassified sequences</taxon>
        <taxon>metagenomes</taxon>
        <taxon>ecological metagenomes</taxon>
    </lineage>
</organism>
<dbReference type="AlphaFoldDB" id="A0A381QM67"/>
<name>A0A381QM67_9ZZZZ</name>
<feature type="compositionally biased region" description="Basic and acidic residues" evidence="1">
    <location>
        <begin position="62"/>
        <end position="75"/>
    </location>
</feature>
<dbReference type="EMBL" id="UINC01001407">
    <property type="protein sequence ID" value="SUZ79958.1"/>
    <property type="molecule type" value="Genomic_DNA"/>
</dbReference>
<sequence length="90" mass="10663">MVYTYICHNDFMRIEGTQEFYECPGGHSWHWVNIVELIEEMSALDFYNLCLQTERDAEIDRETKARQAKARKDFPVGDQPSYPYELGDLH</sequence>
<protein>
    <submittedName>
        <fullName evidence="2">Uncharacterized protein</fullName>
    </submittedName>
</protein>
<evidence type="ECO:0000256" key="1">
    <source>
        <dbReference type="SAM" id="MobiDB-lite"/>
    </source>
</evidence>
<evidence type="ECO:0000313" key="2">
    <source>
        <dbReference type="EMBL" id="SUZ79958.1"/>
    </source>
</evidence>
<reference evidence="2" key="1">
    <citation type="submission" date="2018-05" db="EMBL/GenBank/DDBJ databases">
        <authorList>
            <person name="Lanie J.A."/>
            <person name="Ng W.-L."/>
            <person name="Kazmierczak K.M."/>
            <person name="Andrzejewski T.M."/>
            <person name="Davidsen T.M."/>
            <person name="Wayne K.J."/>
            <person name="Tettelin H."/>
            <person name="Glass J.I."/>
            <person name="Rusch D."/>
            <person name="Podicherti R."/>
            <person name="Tsui H.-C.T."/>
            <person name="Winkler M.E."/>
        </authorList>
    </citation>
    <scope>NUCLEOTIDE SEQUENCE</scope>
</reference>